<feature type="non-terminal residue" evidence="1">
    <location>
        <position position="1"/>
    </location>
</feature>
<sequence length="98" mass="11711">ILLILLPVGFYGVSFIRAFELDEHKMGVICLVRKIYIEVTLFRNQFFVTIQGFVNINILLIPHIFTDHMLRTSDYISSHYLFVFYSCLYHNYNFFIFS</sequence>
<reference evidence="1" key="2">
    <citation type="submission" date="2023-05" db="EMBL/GenBank/DDBJ databases">
        <authorList>
            <person name="Fouks B."/>
        </authorList>
    </citation>
    <scope>NUCLEOTIDE SEQUENCE</scope>
    <source>
        <strain evidence="1">Stay&amp;Tobe</strain>
        <tissue evidence="1">Testes</tissue>
    </source>
</reference>
<proteinExistence type="predicted"/>
<name>A0AAD8AIQ7_DIPPU</name>
<accession>A0AAD8AIQ7</accession>
<gene>
    <name evidence="1" type="ORF">L9F63_010531</name>
</gene>
<dbReference type="EMBL" id="JASPKZ010000842">
    <property type="protein sequence ID" value="KAJ9598937.1"/>
    <property type="molecule type" value="Genomic_DNA"/>
</dbReference>
<dbReference type="Proteomes" id="UP001233999">
    <property type="component" value="Unassembled WGS sequence"/>
</dbReference>
<evidence type="ECO:0000313" key="1">
    <source>
        <dbReference type="EMBL" id="KAJ9598937.1"/>
    </source>
</evidence>
<reference evidence="1" key="1">
    <citation type="journal article" date="2023" name="IScience">
        <title>Live-bearing cockroach genome reveals convergent evolutionary mechanisms linked to viviparity in insects and beyond.</title>
        <authorList>
            <person name="Fouks B."/>
            <person name="Harrison M.C."/>
            <person name="Mikhailova A.A."/>
            <person name="Marchal E."/>
            <person name="English S."/>
            <person name="Carruthers M."/>
            <person name="Jennings E.C."/>
            <person name="Chiamaka E.L."/>
            <person name="Frigard R.A."/>
            <person name="Pippel M."/>
            <person name="Attardo G.M."/>
            <person name="Benoit J.B."/>
            <person name="Bornberg-Bauer E."/>
            <person name="Tobe S.S."/>
        </authorList>
    </citation>
    <scope>NUCLEOTIDE SEQUENCE</scope>
    <source>
        <strain evidence="1">Stay&amp;Tobe</strain>
    </source>
</reference>
<feature type="non-terminal residue" evidence="1">
    <location>
        <position position="98"/>
    </location>
</feature>
<keyword evidence="2" id="KW-1185">Reference proteome</keyword>
<evidence type="ECO:0000313" key="2">
    <source>
        <dbReference type="Proteomes" id="UP001233999"/>
    </source>
</evidence>
<dbReference type="AlphaFoldDB" id="A0AAD8AIQ7"/>
<comment type="caution">
    <text evidence="1">The sequence shown here is derived from an EMBL/GenBank/DDBJ whole genome shotgun (WGS) entry which is preliminary data.</text>
</comment>
<protein>
    <submittedName>
        <fullName evidence="1">Uncharacterized protein</fullName>
    </submittedName>
</protein>
<organism evidence="1 2">
    <name type="scientific">Diploptera punctata</name>
    <name type="common">Pacific beetle cockroach</name>
    <dbReference type="NCBI Taxonomy" id="6984"/>
    <lineage>
        <taxon>Eukaryota</taxon>
        <taxon>Metazoa</taxon>
        <taxon>Ecdysozoa</taxon>
        <taxon>Arthropoda</taxon>
        <taxon>Hexapoda</taxon>
        <taxon>Insecta</taxon>
        <taxon>Pterygota</taxon>
        <taxon>Neoptera</taxon>
        <taxon>Polyneoptera</taxon>
        <taxon>Dictyoptera</taxon>
        <taxon>Blattodea</taxon>
        <taxon>Blaberoidea</taxon>
        <taxon>Blaberidae</taxon>
        <taxon>Diplopterinae</taxon>
        <taxon>Diploptera</taxon>
    </lineage>
</organism>